<keyword evidence="2" id="KW-1185">Reference proteome</keyword>
<name>A0A367EBQ5_9ACTN</name>
<organism evidence="1 2">
    <name type="scientific">Streptomyces diacarni</name>
    <dbReference type="NCBI Taxonomy" id="2800381"/>
    <lineage>
        <taxon>Bacteria</taxon>
        <taxon>Bacillati</taxon>
        <taxon>Actinomycetota</taxon>
        <taxon>Actinomycetes</taxon>
        <taxon>Kitasatosporales</taxon>
        <taxon>Streptomycetaceae</taxon>
        <taxon>Streptomyces</taxon>
    </lineage>
</organism>
<accession>A0A367EBQ5</accession>
<protein>
    <submittedName>
        <fullName evidence="1">Uncharacterized protein</fullName>
    </submittedName>
</protein>
<sequence length="81" mass="8939">MDIRRAFGGGRCATCGWPLHDPYETVSRHRVAEGTLVYSRCACGTLRAWLQRHEGVEQLVVGGRSTVADQPEREEPGGRAD</sequence>
<comment type="caution">
    <text evidence="1">The sequence shown here is derived from an EMBL/GenBank/DDBJ whole genome shotgun (WGS) entry which is preliminary data.</text>
</comment>
<proteinExistence type="predicted"/>
<dbReference type="Proteomes" id="UP000252914">
    <property type="component" value="Unassembled WGS sequence"/>
</dbReference>
<evidence type="ECO:0000313" key="1">
    <source>
        <dbReference type="EMBL" id="RCG15172.1"/>
    </source>
</evidence>
<dbReference type="EMBL" id="QOIN01000069">
    <property type="protein sequence ID" value="RCG15172.1"/>
    <property type="molecule type" value="Genomic_DNA"/>
</dbReference>
<gene>
    <name evidence="1" type="ORF">DTL70_31040</name>
</gene>
<evidence type="ECO:0000313" key="2">
    <source>
        <dbReference type="Proteomes" id="UP000252914"/>
    </source>
</evidence>
<dbReference type="RefSeq" id="WP_114025354.1">
    <property type="nucleotide sequence ID" value="NZ_JBEYTF010000007.1"/>
</dbReference>
<reference evidence="1 2" key="1">
    <citation type="submission" date="2018-06" db="EMBL/GenBank/DDBJ databases">
        <title>Streptomyces reniochalinae sp. nov. and Streptomyces diacarnus sp. nov. from marine sponges.</title>
        <authorList>
            <person name="Li L."/>
        </authorList>
    </citation>
    <scope>NUCLEOTIDE SEQUENCE [LARGE SCALE GENOMIC DNA]</scope>
    <source>
        <strain evidence="1 2">LHW51701</strain>
    </source>
</reference>
<dbReference type="AlphaFoldDB" id="A0A367EBQ5"/>